<protein>
    <recommendedName>
        <fullName evidence="2">Serine hydrolase domain-containing protein</fullName>
    </recommendedName>
</protein>
<dbReference type="RefSeq" id="XP_025381129.1">
    <property type="nucleotide sequence ID" value="XM_025524703.1"/>
</dbReference>
<keyword evidence="4" id="KW-1185">Reference proteome</keyword>
<organism evidence="3 4">
    <name type="scientific">Acaromyces ingoldii</name>
    <dbReference type="NCBI Taxonomy" id="215250"/>
    <lineage>
        <taxon>Eukaryota</taxon>
        <taxon>Fungi</taxon>
        <taxon>Dikarya</taxon>
        <taxon>Basidiomycota</taxon>
        <taxon>Ustilaginomycotina</taxon>
        <taxon>Exobasidiomycetes</taxon>
        <taxon>Exobasidiales</taxon>
        <taxon>Cryptobasidiaceae</taxon>
        <taxon>Acaromyces</taxon>
    </lineage>
</organism>
<dbReference type="GO" id="GO:0005737">
    <property type="term" value="C:cytoplasm"/>
    <property type="evidence" value="ECO:0007669"/>
    <property type="project" value="TreeGrafter"/>
</dbReference>
<dbReference type="InterPro" id="IPR005645">
    <property type="entry name" value="FSH-like_dom"/>
</dbReference>
<dbReference type="InterPro" id="IPR050593">
    <property type="entry name" value="LovG"/>
</dbReference>
<accession>A0A316YXL5</accession>
<keyword evidence="1" id="KW-0378">Hydrolase</keyword>
<dbReference type="GeneID" id="37046619"/>
<dbReference type="GO" id="GO:0005634">
    <property type="term" value="C:nucleus"/>
    <property type="evidence" value="ECO:0007669"/>
    <property type="project" value="TreeGrafter"/>
</dbReference>
<proteinExistence type="predicted"/>
<dbReference type="InParanoid" id="A0A316YXL5"/>
<dbReference type="PANTHER" id="PTHR48070">
    <property type="entry name" value="ESTERASE OVCA2"/>
    <property type="match status" value="1"/>
</dbReference>
<dbReference type="GO" id="GO:0016787">
    <property type="term" value="F:hydrolase activity"/>
    <property type="evidence" value="ECO:0007669"/>
    <property type="project" value="UniProtKB-KW"/>
</dbReference>
<sequence>MSRRTRVLCLHGQDQSAASLRAGTRLIGDGLEKYWEMHYLDAPFLVPDCDEDEAGEKEMDPWRRAAYLVSALVALQSDVDDFKARGLATPSSVAAALQEVTLALGSSDEGRDAMAAADKAGLEGVESMVSRKSARSLNRGWTVTVMPFEGSSTALLSGLGMSLGMLSDYIRETGTFHGALGYGSGADVAWLLQTMLSHPRSSAAAFPSFFPQLPRGSSRMPRMGGWEQEPPPANDVRLGDENLPSSFVPTQQPLEFLVSFCPQRTTTLDERTREFIKAKPPITAPRPGAFTSHSLELVEARPAPPPPTLSSFAPERTVIDASFPPDTLWSSFLAEWCALAVRSCNGDEGAARRIASLATPDSWASRL</sequence>
<dbReference type="OrthoDB" id="3363554at2759"/>
<dbReference type="EMBL" id="KZ819634">
    <property type="protein sequence ID" value="PWN93931.1"/>
    <property type="molecule type" value="Genomic_DNA"/>
</dbReference>
<dbReference type="InterPro" id="IPR029058">
    <property type="entry name" value="AB_hydrolase_fold"/>
</dbReference>
<dbReference type="Pfam" id="PF03959">
    <property type="entry name" value="FSH1"/>
    <property type="match status" value="2"/>
</dbReference>
<dbReference type="Gene3D" id="3.40.50.1820">
    <property type="entry name" value="alpha/beta hydrolase"/>
    <property type="match status" value="1"/>
</dbReference>
<dbReference type="STRING" id="215250.A0A316YXL5"/>
<name>A0A316YXL5_9BASI</name>
<reference evidence="3 4" key="1">
    <citation type="journal article" date="2018" name="Mol. Biol. Evol.">
        <title>Broad Genomic Sampling Reveals a Smut Pathogenic Ancestry of the Fungal Clade Ustilaginomycotina.</title>
        <authorList>
            <person name="Kijpornyongpan T."/>
            <person name="Mondo S.J."/>
            <person name="Barry K."/>
            <person name="Sandor L."/>
            <person name="Lee J."/>
            <person name="Lipzen A."/>
            <person name="Pangilinan J."/>
            <person name="LaButti K."/>
            <person name="Hainaut M."/>
            <person name="Henrissat B."/>
            <person name="Grigoriev I.V."/>
            <person name="Spatafora J.W."/>
            <person name="Aime M.C."/>
        </authorList>
    </citation>
    <scope>NUCLEOTIDE SEQUENCE [LARGE SCALE GENOMIC DNA]</scope>
    <source>
        <strain evidence="3 4">MCA 4198</strain>
    </source>
</reference>
<evidence type="ECO:0000259" key="2">
    <source>
        <dbReference type="Pfam" id="PF03959"/>
    </source>
</evidence>
<evidence type="ECO:0000313" key="3">
    <source>
        <dbReference type="EMBL" id="PWN93931.1"/>
    </source>
</evidence>
<gene>
    <name evidence="3" type="ORF">FA10DRAFT_299268</name>
</gene>
<evidence type="ECO:0000313" key="4">
    <source>
        <dbReference type="Proteomes" id="UP000245768"/>
    </source>
</evidence>
<dbReference type="AlphaFoldDB" id="A0A316YXL5"/>
<dbReference type="PANTHER" id="PTHR48070:SF6">
    <property type="entry name" value="ESTERASE OVCA2"/>
    <property type="match status" value="1"/>
</dbReference>
<feature type="domain" description="Serine hydrolase" evidence="2">
    <location>
        <begin position="118"/>
        <end position="212"/>
    </location>
</feature>
<evidence type="ECO:0000256" key="1">
    <source>
        <dbReference type="ARBA" id="ARBA00022801"/>
    </source>
</evidence>
<feature type="domain" description="Serine hydrolase" evidence="2">
    <location>
        <begin position="1"/>
        <end position="52"/>
    </location>
</feature>
<dbReference type="Proteomes" id="UP000245768">
    <property type="component" value="Unassembled WGS sequence"/>
</dbReference>